<keyword evidence="3" id="KW-1185">Reference proteome</keyword>
<dbReference type="STRING" id="945553.A0A0D2PH71"/>
<evidence type="ECO:0008006" key="4">
    <source>
        <dbReference type="Google" id="ProtNLM"/>
    </source>
</evidence>
<evidence type="ECO:0000313" key="3">
    <source>
        <dbReference type="Proteomes" id="UP000054270"/>
    </source>
</evidence>
<protein>
    <recommendedName>
        <fullName evidence="4">Methyltransferase domain-containing protein</fullName>
    </recommendedName>
</protein>
<sequence length="371" mass="42773">MNSLLEVGYRLLDRGLIPDFLVRVAIRMLLRQRLREIDAGSFEANHTAKMKWIEDVRNRSSIAEVPEKANEQHYEVSTDFILSTLGPYGKYSSCLYPTGRETLAEAEKLMLESYCAKARLKDGLDVLDLGCGWGSLSLFLAEKYPNSRITGLSNSATQKQHIDATARSRGITNLEIITADVNTHEFNVTKLFDRILSIEMFEHMKNYQQLFKKVSTWLRPQHEKSETSAENDHSEEADESLLFVHIFCHRTTPYHFVQDDGWMAENFFSGGTMPSHDLFLYFQSDLVLLRTWYLPGTHYSRTCEDWIRTQDRNGKKGMKTLEADAVQKGLPPMEGRKAYNRFRVFYIACSELFNMEGGDQWGVGHYLFKAR</sequence>
<accession>A0A0D2PH71</accession>
<evidence type="ECO:0000313" key="2">
    <source>
        <dbReference type="EMBL" id="KJA27856.1"/>
    </source>
</evidence>
<name>A0A0D2PH71_HYPSF</name>
<proteinExistence type="inferred from homology"/>
<dbReference type="OrthoDB" id="506498at2759"/>
<dbReference type="PANTHER" id="PTHR43832">
    <property type="match status" value="1"/>
</dbReference>
<dbReference type="AlphaFoldDB" id="A0A0D2PH71"/>
<dbReference type="Gene3D" id="3.40.50.150">
    <property type="entry name" value="Vaccinia Virus protein VP39"/>
    <property type="match status" value="1"/>
</dbReference>
<dbReference type="Pfam" id="PF02353">
    <property type="entry name" value="CMAS"/>
    <property type="match status" value="1"/>
</dbReference>
<dbReference type="Proteomes" id="UP000054270">
    <property type="component" value="Unassembled WGS sequence"/>
</dbReference>
<dbReference type="PANTHER" id="PTHR43832:SF1">
    <property type="entry name" value="S-ADENOSYL-L-METHIONINE-DEPENDENT METHYLTRANSFERASES SUPERFAMILY PROTEIN"/>
    <property type="match status" value="1"/>
</dbReference>
<evidence type="ECO:0000256" key="1">
    <source>
        <dbReference type="ARBA" id="ARBA00010815"/>
    </source>
</evidence>
<dbReference type="SUPFAM" id="SSF53335">
    <property type="entry name" value="S-adenosyl-L-methionine-dependent methyltransferases"/>
    <property type="match status" value="1"/>
</dbReference>
<reference evidence="3" key="1">
    <citation type="submission" date="2014-04" db="EMBL/GenBank/DDBJ databases">
        <title>Evolutionary Origins and Diversification of the Mycorrhizal Mutualists.</title>
        <authorList>
            <consortium name="DOE Joint Genome Institute"/>
            <consortium name="Mycorrhizal Genomics Consortium"/>
            <person name="Kohler A."/>
            <person name="Kuo A."/>
            <person name="Nagy L.G."/>
            <person name="Floudas D."/>
            <person name="Copeland A."/>
            <person name="Barry K.W."/>
            <person name="Cichocki N."/>
            <person name="Veneault-Fourrey C."/>
            <person name="LaButti K."/>
            <person name="Lindquist E.A."/>
            <person name="Lipzen A."/>
            <person name="Lundell T."/>
            <person name="Morin E."/>
            <person name="Murat C."/>
            <person name="Riley R."/>
            <person name="Ohm R."/>
            <person name="Sun H."/>
            <person name="Tunlid A."/>
            <person name="Henrissat B."/>
            <person name="Grigoriev I.V."/>
            <person name="Hibbett D.S."/>
            <person name="Martin F."/>
        </authorList>
    </citation>
    <scope>NUCLEOTIDE SEQUENCE [LARGE SCALE GENOMIC DNA]</scope>
    <source>
        <strain evidence="3">FD-334 SS-4</strain>
    </source>
</reference>
<dbReference type="EMBL" id="KN817523">
    <property type="protein sequence ID" value="KJA27856.1"/>
    <property type="molecule type" value="Genomic_DNA"/>
</dbReference>
<dbReference type="CDD" id="cd02440">
    <property type="entry name" value="AdoMet_MTases"/>
    <property type="match status" value="1"/>
</dbReference>
<comment type="similarity">
    <text evidence="1">Belongs to the CFA/CMAS family.</text>
</comment>
<gene>
    <name evidence="2" type="ORF">HYPSUDRAFT_62896</name>
</gene>
<organism evidence="2 3">
    <name type="scientific">Hypholoma sublateritium (strain FD-334 SS-4)</name>
    <dbReference type="NCBI Taxonomy" id="945553"/>
    <lineage>
        <taxon>Eukaryota</taxon>
        <taxon>Fungi</taxon>
        <taxon>Dikarya</taxon>
        <taxon>Basidiomycota</taxon>
        <taxon>Agaricomycotina</taxon>
        <taxon>Agaricomycetes</taxon>
        <taxon>Agaricomycetidae</taxon>
        <taxon>Agaricales</taxon>
        <taxon>Agaricineae</taxon>
        <taxon>Strophariaceae</taxon>
        <taxon>Hypholoma</taxon>
    </lineage>
</organism>
<dbReference type="OMA" id="IAQHFFT"/>
<dbReference type="InterPro" id="IPR029063">
    <property type="entry name" value="SAM-dependent_MTases_sf"/>
</dbReference>